<dbReference type="Gene3D" id="3.40.50.12780">
    <property type="entry name" value="N-terminal domain of ligase-like"/>
    <property type="match status" value="1"/>
</dbReference>
<evidence type="ECO:0000256" key="2">
    <source>
        <dbReference type="ARBA" id="ARBA00022553"/>
    </source>
</evidence>
<dbReference type="AlphaFoldDB" id="A0A8K0RSQ4"/>
<dbReference type="GO" id="GO:0044550">
    <property type="term" value="P:secondary metabolite biosynthetic process"/>
    <property type="evidence" value="ECO:0007669"/>
    <property type="project" value="TreeGrafter"/>
</dbReference>
<evidence type="ECO:0000313" key="4">
    <source>
        <dbReference type="Proteomes" id="UP000813427"/>
    </source>
</evidence>
<dbReference type="PANTHER" id="PTHR45527">
    <property type="entry name" value="NONRIBOSOMAL PEPTIDE SYNTHETASE"/>
    <property type="match status" value="1"/>
</dbReference>
<dbReference type="SUPFAM" id="SSF56801">
    <property type="entry name" value="Acetyl-CoA synthetase-like"/>
    <property type="match status" value="1"/>
</dbReference>
<dbReference type="InterPro" id="IPR042099">
    <property type="entry name" value="ANL_N_sf"/>
</dbReference>
<reference evidence="3" key="1">
    <citation type="journal article" date="2021" name="Nat. Commun.">
        <title>Genetic determinants of endophytism in the Arabidopsis root mycobiome.</title>
        <authorList>
            <person name="Mesny F."/>
            <person name="Miyauchi S."/>
            <person name="Thiergart T."/>
            <person name="Pickel B."/>
            <person name="Atanasova L."/>
            <person name="Karlsson M."/>
            <person name="Huettel B."/>
            <person name="Barry K.W."/>
            <person name="Haridas S."/>
            <person name="Chen C."/>
            <person name="Bauer D."/>
            <person name="Andreopoulos W."/>
            <person name="Pangilinan J."/>
            <person name="LaButti K."/>
            <person name="Riley R."/>
            <person name="Lipzen A."/>
            <person name="Clum A."/>
            <person name="Drula E."/>
            <person name="Henrissat B."/>
            <person name="Kohler A."/>
            <person name="Grigoriev I.V."/>
            <person name="Martin F.M."/>
            <person name="Hacquard S."/>
        </authorList>
    </citation>
    <scope>NUCLEOTIDE SEQUENCE</scope>
    <source>
        <strain evidence="3">MPI-SDFR-AT-0068</strain>
    </source>
</reference>
<evidence type="ECO:0000313" key="3">
    <source>
        <dbReference type="EMBL" id="KAH7245022.1"/>
    </source>
</evidence>
<dbReference type="EMBL" id="JAGPXF010000004">
    <property type="protein sequence ID" value="KAH7245022.1"/>
    <property type="molecule type" value="Genomic_DNA"/>
</dbReference>
<proteinExistence type="predicted"/>
<keyword evidence="4" id="KW-1185">Reference proteome</keyword>
<keyword evidence="2" id="KW-0597">Phosphoprotein</keyword>
<keyword evidence="1" id="KW-0596">Phosphopantetheine</keyword>
<gene>
    <name evidence="3" type="ORF">BKA59DRAFT_510974</name>
</gene>
<name>A0A8K0RSQ4_9HYPO</name>
<sequence>MSPKFIQDAQVNVAILILSFAKTMRPEDVPTLDTLGLSSEVLTKDQLNLWCCRVKLINAYGPLGICVDCVTYTFQSPEDLPTEIGLAHNATLWIVNLDGHDHLTAIGCVGELQVKGPSLARGHYGDEVKTKEVFLDSVKWLRESKVDRYARLYKTGDLVRYNGDGTIQYLGRNDT</sequence>
<dbReference type="PANTHER" id="PTHR45527:SF12">
    <property type="entry name" value="NONRIBOSOMAL PEPTIDE SYNTHETASE IVOA"/>
    <property type="match status" value="1"/>
</dbReference>
<evidence type="ECO:0000256" key="1">
    <source>
        <dbReference type="ARBA" id="ARBA00022450"/>
    </source>
</evidence>
<organism evidence="3 4">
    <name type="scientific">Fusarium tricinctum</name>
    <dbReference type="NCBI Taxonomy" id="61284"/>
    <lineage>
        <taxon>Eukaryota</taxon>
        <taxon>Fungi</taxon>
        <taxon>Dikarya</taxon>
        <taxon>Ascomycota</taxon>
        <taxon>Pezizomycotina</taxon>
        <taxon>Sordariomycetes</taxon>
        <taxon>Hypocreomycetidae</taxon>
        <taxon>Hypocreales</taxon>
        <taxon>Nectriaceae</taxon>
        <taxon>Fusarium</taxon>
        <taxon>Fusarium tricinctum species complex</taxon>
    </lineage>
</organism>
<protein>
    <recommendedName>
        <fullName evidence="5">AMP-dependent synthetase/ligase domain-containing protein</fullName>
    </recommendedName>
</protein>
<dbReference type="GO" id="GO:0031177">
    <property type="term" value="F:phosphopantetheine binding"/>
    <property type="evidence" value="ECO:0007669"/>
    <property type="project" value="TreeGrafter"/>
</dbReference>
<comment type="caution">
    <text evidence="3">The sequence shown here is derived from an EMBL/GenBank/DDBJ whole genome shotgun (WGS) entry which is preliminary data.</text>
</comment>
<dbReference type="OrthoDB" id="416786at2759"/>
<evidence type="ECO:0008006" key="5">
    <source>
        <dbReference type="Google" id="ProtNLM"/>
    </source>
</evidence>
<dbReference type="Proteomes" id="UP000813427">
    <property type="component" value="Unassembled WGS sequence"/>
</dbReference>
<dbReference type="GO" id="GO:0043041">
    <property type="term" value="P:amino acid activation for nonribosomal peptide biosynthetic process"/>
    <property type="evidence" value="ECO:0007669"/>
    <property type="project" value="TreeGrafter"/>
</dbReference>
<accession>A0A8K0RSQ4</accession>
<dbReference type="GO" id="GO:0005737">
    <property type="term" value="C:cytoplasm"/>
    <property type="evidence" value="ECO:0007669"/>
    <property type="project" value="TreeGrafter"/>
</dbReference>